<dbReference type="Proteomes" id="UP000434580">
    <property type="component" value="Unassembled WGS sequence"/>
</dbReference>
<organism evidence="2 3">
    <name type="scientific">BD1-7 clade bacterium</name>
    <dbReference type="NCBI Taxonomy" id="2029982"/>
    <lineage>
        <taxon>Bacteria</taxon>
        <taxon>Pseudomonadati</taxon>
        <taxon>Pseudomonadota</taxon>
        <taxon>Gammaproteobacteria</taxon>
        <taxon>Cellvibrionales</taxon>
        <taxon>Spongiibacteraceae</taxon>
        <taxon>BD1-7 clade</taxon>
    </lineage>
</organism>
<dbReference type="Pfam" id="PF03259">
    <property type="entry name" value="Robl_LC7"/>
    <property type="match status" value="1"/>
</dbReference>
<sequence length="143" mass="15583">MTIATVNNQTFGDKRELVRQVNNYLRDFVQRHPSIDGALVVSVDGHLIAKSIDGADSTKRLASMGSSLMSLGNTVTGEMEMGLCKNVIVENEEGFITFMHINKKLVLVTFTTTPNGLGLLLSASRSCAERLLQELRKSAEPAT</sequence>
<dbReference type="OrthoDB" id="5624776at2"/>
<dbReference type="PANTHER" id="PTHR36222">
    <property type="entry name" value="SERINE PROTEASE INHIBITOR RV3364C"/>
    <property type="match status" value="1"/>
</dbReference>
<evidence type="ECO:0000259" key="1">
    <source>
        <dbReference type="SMART" id="SM00960"/>
    </source>
</evidence>
<dbReference type="InterPro" id="IPR053141">
    <property type="entry name" value="Mycobact_SerProt_Inhib_Rv3364c"/>
</dbReference>
<dbReference type="AlphaFoldDB" id="A0A5S9PM77"/>
<gene>
    <name evidence="2" type="ORF">DPBNPPHM_01181</name>
</gene>
<reference evidence="2 3" key="1">
    <citation type="submission" date="2019-11" db="EMBL/GenBank/DDBJ databases">
        <authorList>
            <person name="Holert J."/>
        </authorList>
    </citation>
    <scope>NUCLEOTIDE SEQUENCE [LARGE SCALE GENOMIC DNA]</scope>
    <source>
        <strain evidence="2">BC5_2</strain>
    </source>
</reference>
<evidence type="ECO:0000313" key="2">
    <source>
        <dbReference type="EMBL" id="CAA0105452.1"/>
    </source>
</evidence>
<proteinExistence type="predicted"/>
<accession>A0A5S9PM77</accession>
<dbReference type="PANTHER" id="PTHR36222:SF1">
    <property type="entry name" value="SERINE PROTEASE INHIBITOR RV3364C"/>
    <property type="match status" value="1"/>
</dbReference>
<dbReference type="SUPFAM" id="SSF103196">
    <property type="entry name" value="Roadblock/LC7 domain"/>
    <property type="match status" value="1"/>
</dbReference>
<dbReference type="SMART" id="SM00960">
    <property type="entry name" value="Robl_LC7"/>
    <property type="match status" value="1"/>
</dbReference>
<protein>
    <recommendedName>
        <fullName evidence="1">Roadblock/LAMTOR2 domain-containing protein</fullName>
    </recommendedName>
</protein>
<dbReference type="EMBL" id="CACSII010000012">
    <property type="protein sequence ID" value="CAA0105452.1"/>
    <property type="molecule type" value="Genomic_DNA"/>
</dbReference>
<name>A0A5S9PM77_9GAMM</name>
<dbReference type="Gene3D" id="3.30.450.30">
    <property type="entry name" value="Dynein light chain 2a, cytoplasmic"/>
    <property type="match status" value="1"/>
</dbReference>
<evidence type="ECO:0000313" key="3">
    <source>
        <dbReference type="Proteomes" id="UP000434580"/>
    </source>
</evidence>
<feature type="domain" description="Roadblock/LAMTOR2" evidence="1">
    <location>
        <begin position="22"/>
        <end position="111"/>
    </location>
</feature>
<dbReference type="InterPro" id="IPR004942">
    <property type="entry name" value="Roadblock/LAMTOR2_dom"/>
</dbReference>